<dbReference type="GO" id="GO:0016740">
    <property type="term" value="F:transferase activity"/>
    <property type="evidence" value="ECO:0007669"/>
    <property type="project" value="UniProtKB-KW"/>
</dbReference>
<keyword evidence="1" id="KW-0413">Isomerase</keyword>
<feature type="domain" description="UDP-N-acetylglucosamine 2-epimerase" evidence="2">
    <location>
        <begin position="173"/>
        <end position="310"/>
    </location>
</feature>
<protein>
    <submittedName>
        <fullName evidence="3">CDP-glycerol--poly(Glycerophosphate) glycerophosphotransferase</fullName>
    </submittedName>
</protein>
<keyword evidence="3" id="KW-0808">Transferase</keyword>
<evidence type="ECO:0000313" key="4">
    <source>
        <dbReference type="Proteomes" id="UP000286038"/>
    </source>
</evidence>
<proteinExistence type="inferred from homology"/>
<dbReference type="Pfam" id="PF02350">
    <property type="entry name" value="Epimerase_2"/>
    <property type="match status" value="1"/>
</dbReference>
<dbReference type="EMBL" id="QRPV01000002">
    <property type="protein sequence ID" value="RHM46841.1"/>
    <property type="molecule type" value="Genomic_DNA"/>
</dbReference>
<dbReference type="InterPro" id="IPR016886">
    <property type="entry name" value="UCP028458_glyceroPtfrase"/>
</dbReference>
<dbReference type="Proteomes" id="UP000286038">
    <property type="component" value="Unassembled WGS sequence"/>
</dbReference>
<dbReference type="RefSeq" id="WP_118448532.1">
    <property type="nucleotide sequence ID" value="NZ_CABJDM010000002.1"/>
</dbReference>
<dbReference type="InterPro" id="IPR003331">
    <property type="entry name" value="UDP_GlcNAc_Epimerase_2_dom"/>
</dbReference>
<dbReference type="InterPro" id="IPR043148">
    <property type="entry name" value="TagF_C"/>
</dbReference>
<evidence type="ECO:0000256" key="1">
    <source>
        <dbReference type="RuleBase" id="RU003513"/>
    </source>
</evidence>
<organism evidence="3 4">
    <name type="scientific">Butyricimonas virosa</name>
    <dbReference type="NCBI Taxonomy" id="544645"/>
    <lineage>
        <taxon>Bacteria</taxon>
        <taxon>Pseudomonadati</taxon>
        <taxon>Bacteroidota</taxon>
        <taxon>Bacteroidia</taxon>
        <taxon>Bacteroidales</taxon>
        <taxon>Odoribacteraceae</taxon>
        <taxon>Butyricimonas</taxon>
    </lineage>
</organism>
<evidence type="ECO:0000313" key="3">
    <source>
        <dbReference type="EMBL" id="RHM46841.1"/>
    </source>
</evidence>
<dbReference type="Gene3D" id="3.40.50.12580">
    <property type="match status" value="1"/>
</dbReference>
<accession>A0A415QQA0</accession>
<dbReference type="PIRSF" id="PIRSF028458">
    <property type="entry name" value="UCP028458_glyceroPtfrase"/>
    <property type="match status" value="1"/>
</dbReference>
<dbReference type="GO" id="GO:0016853">
    <property type="term" value="F:isomerase activity"/>
    <property type="evidence" value="ECO:0007669"/>
    <property type="project" value="UniProtKB-KW"/>
</dbReference>
<evidence type="ECO:0000259" key="2">
    <source>
        <dbReference type="Pfam" id="PF02350"/>
    </source>
</evidence>
<gene>
    <name evidence="3" type="ORF">DWZ68_02430</name>
</gene>
<name>A0A415QQA0_9BACT</name>
<reference evidence="3 4" key="1">
    <citation type="submission" date="2018-08" db="EMBL/GenBank/DDBJ databases">
        <title>A genome reference for cultivated species of the human gut microbiota.</title>
        <authorList>
            <person name="Zou Y."/>
            <person name="Xue W."/>
            <person name="Luo G."/>
        </authorList>
    </citation>
    <scope>NUCLEOTIDE SEQUENCE [LARGE SCALE GENOMIC DNA]</scope>
    <source>
        <strain evidence="3 4">AF34-33</strain>
    </source>
</reference>
<sequence>MKRYLFFVSLSYAYPILRPIQSEIWRRGDEVAWFFTSPCDQYLHEGEKQLKTIKEVMEYNPIAVFTPGNKVYDFFPGVKVQVFHGFSIDKRPGRGDHFRIRGLFDIFCTQGSTSTPHFLELEKQYRHFKVYETGWSKTDLFFPLVPKEKNPVPTILYASTFTPGITSTPHLYDEIARLAKEKNWQWLITFHPKMSPEIVEKYKNLAHALDNVSFYEGDNNVELLQKADVLLCDSSSIIIEFLFFDKPVVTYKNTSPGNYLIDVDSPELIEPAIEKALTRPKELMDNIRKYTDSHQPYRDGRCSARILDAVDDFIAKYKGKIKRKPLNLFRKLQTRWQVKYFPFGPRYTASK</sequence>
<comment type="similarity">
    <text evidence="1">Belongs to the UDP-N-acetylglucosamine 2-epimerase family.</text>
</comment>
<dbReference type="SUPFAM" id="SSF53756">
    <property type="entry name" value="UDP-Glycosyltransferase/glycogen phosphorylase"/>
    <property type="match status" value="1"/>
</dbReference>
<comment type="caution">
    <text evidence="3">The sequence shown here is derived from an EMBL/GenBank/DDBJ whole genome shotgun (WGS) entry which is preliminary data.</text>
</comment>
<dbReference type="AlphaFoldDB" id="A0A415QQA0"/>